<dbReference type="Proteomes" id="UP000194632">
    <property type="component" value="Unassembled WGS sequence"/>
</dbReference>
<sequence length="417" mass="44467">MKRWYPLAAAAAVTAGMLAACSTGGEPAPESSTPGSAEPTVDLTALDPGAYPTEPRPPFGVADDSQLVQVESQRMAQFIVVPFEVDPDLTAPDKSNAPITSRRNLVPHINADAATIPANDALLGGFSSLFTTAPTERDNPRGLHNMVLRYETAADARAAAQQLAQVSARQQNSPVTSLPGVEGAWALETTRNDKSYFTTYTPHGVYVIYEFASSLAAHSDQLEPMARKAITLQSALIDQFPRTPTAAENAARGNGEGFQPPKMDENSILIYALPYTDTEMENGITGRPQQSMRAVYGPRGLSHFSSDPAGIFNDLRAAGSTANAIERSIVYRADTEEQAATLAATSEADDQKIDAPPGLPAANCSAQSSADGKYTIYHCKVQVGRYVGEVQSPNKTDVYQQAAAQYLILTKADQNAK</sequence>
<evidence type="ECO:0000256" key="2">
    <source>
        <dbReference type="SAM" id="SignalP"/>
    </source>
</evidence>
<dbReference type="AlphaFoldDB" id="A0A243Q5Y6"/>
<name>A0A243Q5Y6_9ACTN</name>
<evidence type="ECO:0000259" key="4">
    <source>
        <dbReference type="Pfam" id="PF24092"/>
    </source>
</evidence>
<evidence type="ECO:0000259" key="3">
    <source>
        <dbReference type="Pfam" id="PF24088"/>
    </source>
</evidence>
<feature type="signal peptide" evidence="2">
    <location>
        <begin position="1"/>
        <end position="19"/>
    </location>
</feature>
<proteinExistence type="predicted"/>
<dbReference type="InterPro" id="IPR055797">
    <property type="entry name" value="DUF7373"/>
</dbReference>
<organism evidence="5 6">
    <name type="scientific">Gordonia lacunae</name>
    <dbReference type="NCBI Taxonomy" id="417102"/>
    <lineage>
        <taxon>Bacteria</taxon>
        <taxon>Bacillati</taxon>
        <taxon>Actinomycetota</taxon>
        <taxon>Actinomycetes</taxon>
        <taxon>Mycobacteriales</taxon>
        <taxon>Gordoniaceae</taxon>
        <taxon>Gordonia</taxon>
    </lineage>
</organism>
<evidence type="ECO:0000313" key="5">
    <source>
        <dbReference type="EMBL" id="OUC76669.1"/>
    </source>
</evidence>
<reference evidence="5 6" key="1">
    <citation type="submission" date="2017-05" db="EMBL/GenBank/DDBJ databases">
        <title>Biotechnological potential of actinobacteria isolated from South African environments.</title>
        <authorList>
            <person name="Le Roes-Hill M."/>
            <person name="Prins A."/>
            <person name="Durrell K.A."/>
        </authorList>
    </citation>
    <scope>NUCLEOTIDE SEQUENCE [LARGE SCALE GENOMIC DNA]</scope>
    <source>
        <strain evidence="5">BS2</strain>
    </source>
</reference>
<dbReference type="PROSITE" id="PS51257">
    <property type="entry name" value="PROKAR_LIPOPROTEIN"/>
    <property type="match status" value="1"/>
</dbReference>
<keyword evidence="2" id="KW-0732">Signal</keyword>
<feature type="domain" description="DUF7373" evidence="3">
    <location>
        <begin position="62"/>
        <end position="247"/>
    </location>
</feature>
<dbReference type="InterPro" id="IPR056463">
    <property type="entry name" value="DUF7373_C"/>
</dbReference>
<dbReference type="Pfam" id="PF24092">
    <property type="entry name" value="DUF7373_C"/>
    <property type="match status" value="1"/>
</dbReference>
<keyword evidence="6" id="KW-1185">Reference proteome</keyword>
<dbReference type="Pfam" id="PF24088">
    <property type="entry name" value="DUF7373"/>
    <property type="match status" value="1"/>
</dbReference>
<dbReference type="EMBL" id="NGFO01000029">
    <property type="protein sequence ID" value="OUC76669.1"/>
    <property type="molecule type" value="Genomic_DNA"/>
</dbReference>
<protein>
    <submittedName>
        <fullName evidence="5">Uncharacterized protein</fullName>
    </submittedName>
</protein>
<feature type="chain" id="PRO_5039091533" evidence="2">
    <location>
        <begin position="20"/>
        <end position="417"/>
    </location>
</feature>
<gene>
    <name evidence="5" type="ORF">CA982_20705</name>
</gene>
<accession>A0A243Q5Y6</accession>
<evidence type="ECO:0000313" key="6">
    <source>
        <dbReference type="Proteomes" id="UP000194632"/>
    </source>
</evidence>
<feature type="region of interest" description="Disordered" evidence="1">
    <location>
        <begin position="22"/>
        <end position="42"/>
    </location>
</feature>
<comment type="caution">
    <text evidence="5">The sequence shown here is derived from an EMBL/GenBank/DDBJ whole genome shotgun (WGS) entry which is preliminary data.</text>
</comment>
<evidence type="ECO:0000256" key="1">
    <source>
        <dbReference type="SAM" id="MobiDB-lite"/>
    </source>
</evidence>
<feature type="domain" description="DUF7373" evidence="4">
    <location>
        <begin position="287"/>
        <end position="411"/>
    </location>
</feature>